<feature type="compositionally biased region" description="Low complexity" evidence="1">
    <location>
        <begin position="129"/>
        <end position="156"/>
    </location>
</feature>
<feature type="compositionally biased region" description="Pro residues" evidence="1">
    <location>
        <begin position="191"/>
        <end position="208"/>
    </location>
</feature>
<feature type="region of interest" description="Disordered" evidence="1">
    <location>
        <begin position="1"/>
        <end position="426"/>
    </location>
</feature>
<name>A0A0N0NIM2_9EURO</name>
<feature type="compositionally biased region" description="Low complexity" evidence="1">
    <location>
        <begin position="1"/>
        <end position="37"/>
    </location>
</feature>
<feature type="compositionally biased region" description="Polar residues" evidence="1">
    <location>
        <begin position="353"/>
        <end position="362"/>
    </location>
</feature>
<feature type="compositionally biased region" description="Basic residues" evidence="1">
    <location>
        <begin position="409"/>
        <end position="419"/>
    </location>
</feature>
<evidence type="ECO:0000313" key="2">
    <source>
        <dbReference type="EMBL" id="KPI35609.1"/>
    </source>
</evidence>
<dbReference type="AlphaFoldDB" id="A0A0N0NIM2"/>
<sequence>MVSDSDGGSNDDSRTANVAAQASSHASAKSSASNSPLKPKRKRARKREKKRLAKLALSAGATLSESAAYLDPSAATNVDDPSAKDTPQDSPQSANMASSFGKNRLASGFAPRQTAVDNTATIVAQVQVPNNNTSTDSPSNNEPIEISSSDESSSVSDNEDGGMIVNIDAAKPKMLQSRQAQIQGEHVNTAIPPPPPLSQAPPPPPPPQSSGLRLEDLDNDELEDQIRGESSEDGEFIRPTVKAPGATTRRVPDFQFGPTREQPRFGDLPNNGDARGRSSWYATDSFGARRSRSPKNAASDRYRPGLDRQRSPRRFDSGYQNRPPSPPRRGPPPPAYDSYNSYRPDDRSYPPSYHNSGYNSRPASPDRDQPQWPTMTLPTRKGSNPNLNPLASRVSAPNSNSNASSAGPSKKKKKTRAKSQKFDNAG</sequence>
<feature type="compositionally biased region" description="Polar residues" evidence="1">
    <location>
        <begin position="88"/>
        <end position="101"/>
    </location>
</feature>
<feature type="compositionally biased region" description="Low complexity" evidence="1">
    <location>
        <begin position="391"/>
        <end position="408"/>
    </location>
</feature>
<dbReference type="GeneID" id="28736851"/>
<reference evidence="2 3" key="1">
    <citation type="submission" date="2015-06" db="EMBL/GenBank/DDBJ databases">
        <title>Draft genome of the ant-associated black yeast Phialophora attae CBS 131958.</title>
        <authorList>
            <person name="Moreno L.F."/>
            <person name="Stielow B.J."/>
            <person name="de Hoog S."/>
            <person name="Vicente V.A."/>
            <person name="Weiss V.A."/>
            <person name="de Vries M."/>
            <person name="Cruz L.M."/>
            <person name="Souza E.M."/>
        </authorList>
    </citation>
    <scope>NUCLEOTIDE SEQUENCE [LARGE SCALE GENOMIC DNA]</scope>
    <source>
        <strain evidence="2 3">CBS 131958</strain>
    </source>
</reference>
<dbReference type="OrthoDB" id="7608935at2759"/>
<proteinExistence type="predicted"/>
<dbReference type="Proteomes" id="UP000038010">
    <property type="component" value="Unassembled WGS sequence"/>
</dbReference>
<dbReference type="VEuPathDB" id="FungiDB:AB675_4807"/>
<protein>
    <submittedName>
        <fullName evidence="2">Uncharacterized protein</fullName>
    </submittedName>
</protein>
<gene>
    <name evidence="2" type="ORF">AB675_4807</name>
</gene>
<dbReference type="RefSeq" id="XP_017995572.1">
    <property type="nucleotide sequence ID" value="XM_018144971.1"/>
</dbReference>
<organism evidence="2 3">
    <name type="scientific">Cyphellophora attinorum</name>
    <dbReference type="NCBI Taxonomy" id="1664694"/>
    <lineage>
        <taxon>Eukaryota</taxon>
        <taxon>Fungi</taxon>
        <taxon>Dikarya</taxon>
        <taxon>Ascomycota</taxon>
        <taxon>Pezizomycotina</taxon>
        <taxon>Eurotiomycetes</taxon>
        <taxon>Chaetothyriomycetidae</taxon>
        <taxon>Chaetothyriales</taxon>
        <taxon>Cyphellophoraceae</taxon>
        <taxon>Cyphellophora</taxon>
    </lineage>
</organism>
<feature type="compositionally biased region" description="Polar residues" evidence="1">
    <location>
        <begin position="115"/>
        <end position="128"/>
    </location>
</feature>
<keyword evidence="3" id="KW-1185">Reference proteome</keyword>
<feature type="compositionally biased region" description="Basic residues" evidence="1">
    <location>
        <begin position="38"/>
        <end position="53"/>
    </location>
</feature>
<evidence type="ECO:0000313" key="3">
    <source>
        <dbReference type="Proteomes" id="UP000038010"/>
    </source>
</evidence>
<feature type="compositionally biased region" description="Basic and acidic residues" evidence="1">
    <location>
        <begin position="298"/>
        <end position="316"/>
    </location>
</feature>
<comment type="caution">
    <text evidence="2">The sequence shown here is derived from an EMBL/GenBank/DDBJ whole genome shotgun (WGS) entry which is preliminary data.</text>
</comment>
<feature type="compositionally biased region" description="Polar residues" evidence="1">
    <location>
        <begin position="371"/>
        <end position="389"/>
    </location>
</feature>
<evidence type="ECO:0000256" key="1">
    <source>
        <dbReference type="SAM" id="MobiDB-lite"/>
    </source>
</evidence>
<feature type="compositionally biased region" description="Pro residues" evidence="1">
    <location>
        <begin position="323"/>
        <end position="335"/>
    </location>
</feature>
<dbReference type="EMBL" id="LFJN01000038">
    <property type="protein sequence ID" value="KPI35609.1"/>
    <property type="molecule type" value="Genomic_DNA"/>
</dbReference>
<accession>A0A0N0NIM2</accession>